<dbReference type="WBParaSite" id="HPLM_0000641301-mRNA-1">
    <property type="protein sequence ID" value="HPLM_0000641301-mRNA-1"/>
    <property type="gene ID" value="HPLM_0000641301"/>
</dbReference>
<keyword evidence="2" id="KW-0808">Transferase</keyword>
<dbReference type="PANTHER" id="PTHR10196:SF57">
    <property type="entry name" value="XYLULOSE KINASE"/>
    <property type="match status" value="1"/>
</dbReference>
<accession>A0A0N4W896</accession>
<protein>
    <submittedName>
        <fullName evidence="6">FGGY_N domain-containing protein</fullName>
    </submittedName>
</protein>
<sequence length="338" mass="37658">MDSSTEKQCVAMEKAVKGKENMARITGSRAHHRFSGPQIKKVMETNNQAWDDCEKEAKTRAVPLRRMPWRASGFFCMNSIEFQRISVVSSFVCSLFLGKIAPIDYTDGSGMNLMNIQSQNWDESCLAAVDGGNENRTHLRAKLGSLADPSKPLGPVSKYMVERYGFNSKCLVLPFLGDNPASLAGLNLSEGDVGISLGTSDTVFFTTAEYKPCVDAHFFSHFLGKKDEFMALVCFKNGSLTRERIRKRLGCQWNEIGTLLAKTPVGNDGHIGLYFDEDEIAPRVKKGDFRYQKDGSSHRLVKEFTPEVEARALLEGQSLLKLMYARTMGCNTGRGRHL</sequence>
<dbReference type="InterPro" id="IPR043129">
    <property type="entry name" value="ATPase_NBD"/>
</dbReference>
<proteinExistence type="inferred from homology"/>
<dbReference type="GO" id="GO:0005997">
    <property type="term" value="P:xylulose metabolic process"/>
    <property type="evidence" value="ECO:0007669"/>
    <property type="project" value="TreeGrafter"/>
</dbReference>
<comment type="similarity">
    <text evidence="1">Belongs to the FGGY kinase family.</text>
</comment>
<dbReference type="Gene3D" id="3.30.420.40">
    <property type="match status" value="2"/>
</dbReference>
<evidence type="ECO:0000256" key="2">
    <source>
        <dbReference type="ARBA" id="ARBA00022679"/>
    </source>
</evidence>
<gene>
    <name evidence="4" type="ORF">HPLM_LOCUS6405</name>
</gene>
<reference evidence="6" key="1">
    <citation type="submission" date="2017-02" db="UniProtKB">
        <authorList>
            <consortium name="WormBaseParasite"/>
        </authorList>
    </citation>
    <scope>IDENTIFICATION</scope>
</reference>
<dbReference type="OrthoDB" id="1728974at2759"/>
<dbReference type="EMBL" id="UZAF01016488">
    <property type="protein sequence ID" value="VDO28869.1"/>
    <property type="molecule type" value="Genomic_DNA"/>
</dbReference>
<organism evidence="6">
    <name type="scientific">Haemonchus placei</name>
    <name type="common">Barber's pole worm</name>
    <dbReference type="NCBI Taxonomy" id="6290"/>
    <lineage>
        <taxon>Eukaryota</taxon>
        <taxon>Metazoa</taxon>
        <taxon>Ecdysozoa</taxon>
        <taxon>Nematoda</taxon>
        <taxon>Chromadorea</taxon>
        <taxon>Rhabditida</taxon>
        <taxon>Rhabditina</taxon>
        <taxon>Rhabditomorpha</taxon>
        <taxon>Strongyloidea</taxon>
        <taxon>Trichostrongylidae</taxon>
        <taxon>Haemonchus</taxon>
    </lineage>
</organism>
<dbReference type="GO" id="GO:0005829">
    <property type="term" value="C:cytosol"/>
    <property type="evidence" value="ECO:0007669"/>
    <property type="project" value="TreeGrafter"/>
</dbReference>
<dbReference type="Proteomes" id="UP000268014">
    <property type="component" value="Unassembled WGS sequence"/>
</dbReference>
<keyword evidence="3" id="KW-0418">Kinase</keyword>
<dbReference type="PANTHER" id="PTHR10196">
    <property type="entry name" value="SUGAR KINASE"/>
    <property type="match status" value="1"/>
</dbReference>
<evidence type="ECO:0000313" key="5">
    <source>
        <dbReference type="Proteomes" id="UP000268014"/>
    </source>
</evidence>
<dbReference type="SUPFAM" id="SSF53067">
    <property type="entry name" value="Actin-like ATPase domain"/>
    <property type="match status" value="2"/>
</dbReference>
<evidence type="ECO:0000313" key="6">
    <source>
        <dbReference type="WBParaSite" id="HPLM_0000641301-mRNA-1"/>
    </source>
</evidence>
<dbReference type="GO" id="GO:0004856">
    <property type="term" value="F:D-xylulokinase activity"/>
    <property type="evidence" value="ECO:0007669"/>
    <property type="project" value="TreeGrafter"/>
</dbReference>
<evidence type="ECO:0000256" key="1">
    <source>
        <dbReference type="ARBA" id="ARBA00009156"/>
    </source>
</evidence>
<dbReference type="STRING" id="6290.A0A0N4W896"/>
<dbReference type="OMA" id="NICCHET"/>
<evidence type="ECO:0000256" key="3">
    <source>
        <dbReference type="ARBA" id="ARBA00022777"/>
    </source>
</evidence>
<reference evidence="4 5" key="2">
    <citation type="submission" date="2018-11" db="EMBL/GenBank/DDBJ databases">
        <authorList>
            <consortium name="Pathogen Informatics"/>
        </authorList>
    </citation>
    <scope>NUCLEOTIDE SEQUENCE [LARGE SCALE GENOMIC DNA]</scope>
    <source>
        <strain evidence="4 5">MHpl1</strain>
    </source>
</reference>
<evidence type="ECO:0000313" key="4">
    <source>
        <dbReference type="EMBL" id="VDO28869.1"/>
    </source>
</evidence>
<name>A0A0N4W896_HAEPC</name>
<keyword evidence="5" id="KW-1185">Reference proteome</keyword>
<dbReference type="AlphaFoldDB" id="A0A0N4W896"/>